<proteinExistence type="predicted"/>
<sequence length="154" mass="18114">MTRDARFHLAAYETFQPDPITWLKFAYHIRSVGLPPRWRIGILPHDYRRHPCILWESDRPILQLIMSFILIFGPQHFLQYFFTYGRNVGVLCVVLLSFLYSCLLRHKRHGMIRGLGVPHIPYTISGRNCLKIVSLTVVLREMDHILQQKDPFVG</sequence>
<evidence type="ECO:0000313" key="2">
    <source>
        <dbReference type="Proteomes" id="UP001207468"/>
    </source>
</evidence>
<dbReference type="Proteomes" id="UP001207468">
    <property type="component" value="Unassembled WGS sequence"/>
</dbReference>
<protein>
    <submittedName>
        <fullName evidence="1">Uncharacterized protein</fullName>
    </submittedName>
</protein>
<evidence type="ECO:0000313" key="1">
    <source>
        <dbReference type="EMBL" id="KAI9458547.1"/>
    </source>
</evidence>
<organism evidence="1 2">
    <name type="scientific">Russula earlei</name>
    <dbReference type="NCBI Taxonomy" id="71964"/>
    <lineage>
        <taxon>Eukaryota</taxon>
        <taxon>Fungi</taxon>
        <taxon>Dikarya</taxon>
        <taxon>Basidiomycota</taxon>
        <taxon>Agaricomycotina</taxon>
        <taxon>Agaricomycetes</taxon>
        <taxon>Russulales</taxon>
        <taxon>Russulaceae</taxon>
        <taxon>Russula</taxon>
    </lineage>
</organism>
<dbReference type="EMBL" id="JAGFNK010000208">
    <property type="protein sequence ID" value="KAI9458547.1"/>
    <property type="molecule type" value="Genomic_DNA"/>
</dbReference>
<keyword evidence="2" id="KW-1185">Reference proteome</keyword>
<name>A0ACC0U2E3_9AGAM</name>
<gene>
    <name evidence="1" type="ORF">F5148DRAFT_318934</name>
</gene>
<accession>A0ACC0U2E3</accession>
<comment type="caution">
    <text evidence="1">The sequence shown here is derived from an EMBL/GenBank/DDBJ whole genome shotgun (WGS) entry which is preliminary data.</text>
</comment>
<reference evidence="1" key="1">
    <citation type="submission" date="2021-03" db="EMBL/GenBank/DDBJ databases">
        <title>Evolutionary priming and transition to the ectomycorrhizal habit in an iconic lineage of mushroom-forming fungi: is preadaptation a requirement?</title>
        <authorList>
            <consortium name="DOE Joint Genome Institute"/>
            <person name="Looney B.P."/>
            <person name="Miyauchi S."/>
            <person name="Morin E."/>
            <person name="Drula E."/>
            <person name="Courty P.E."/>
            <person name="Chicoki N."/>
            <person name="Fauchery L."/>
            <person name="Kohler A."/>
            <person name="Kuo A."/>
            <person name="LaButti K."/>
            <person name="Pangilinan J."/>
            <person name="Lipzen A."/>
            <person name="Riley R."/>
            <person name="Andreopoulos W."/>
            <person name="He G."/>
            <person name="Johnson J."/>
            <person name="Barry K.W."/>
            <person name="Grigoriev I.V."/>
            <person name="Nagy L."/>
            <person name="Hibbett D."/>
            <person name="Henrissat B."/>
            <person name="Matheny P.B."/>
            <person name="Labbe J."/>
            <person name="Martin A.F."/>
        </authorList>
    </citation>
    <scope>NUCLEOTIDE SEQUENCE</scope>
    <source>
        <strain evidence="1">BPL698</strain>
    </source>
</reference>